<comment type="caution">
    <text evidence="4">The sequence shown here is derived from an EMBL/GenBank/DDBJ whole genome shotgun (WGS) entry which is preliminary data.</text>
</comment>
<dbReference type="OrthoDB" id="507128at2759"/>
<feature type="chain" id="PRO_5040956065" description="Pyrroloquinoline quinone-dependent pyranose dehydrogenase beta-propeller domain-containing protein" evidence="2">
    <location>
        <begin position="24"/>
        <end position="500"/>
    </location>
</feature>
<gene>
    <name evidence="4" type="ORF">PDIGIT_LOCUS575</name>
</gene>
<sequence length="500" mass="52506">MHVSNTLLLVLHHHILWAGLVRAQTSSSATSTATPCASTIAPLNNATPSVAAGWQAAVVANNLASPRGIKFDTEGGLLVVEQDRGIVRLTFSGEGGCARSNGSAQLVIDDPSLNHGLELSEDGRTLFASSEESVLAWQYDPATGRNTSGPRTIVNRMTGDGHTSRTLLLSRVTPGQLLVSRGSQSNLDVAALDISTGISTIKSYNLTDTGSPSNNSASPYNFAQDGVLLGWGLRNSVGVAEHPITGGIYSVENSVDNLDRSGQNIHQDNPGEEMNFHGYLNGTTVPEQGENYGYPSCFAAWDVNEIPDNDGLQVGSQFAIGNQNATVNDTHCREGTIPPRLTFAAHMAPLDIVFNTEGTAAWISFHGSWNRDDPIGYKLSVVAFDGATGTPRAPANSTTSYSDIVSNPDLSKCPDGCFRPVGLAWDSSGRLFMSSDSTGEIYVVTRDDGSSTDSTNGTAEPANPDSSSSEDSGASMAAGSGAGVVLWTAFVAVTLYLTNI</sequence>
<accession>A0A9W4U2B6</accession>
<evidence type="ECO:0000313" key="5">
    <source>
        <dbReference type="Proteomes" id="UP001152607"/>
    </source>
</evidence>
<evidence type="ECO:0000256" key="2">
    <source>
        <dbReference type="SAM" id="SignalP"/>
    </source>
</evidence>
<dbReference type="SUPFAM" id="SSF50952">
    <property type="entry name" value="Soluble quinoprotein glucose dehydrogenase"/>
    <property type="match status" value="1"/>
</dbReference>
<feature type="region of interest" description="Disordered" evidence="1">
    <location>
        <begin position="446"/>
        <end position="475"/>
    </location>
</feature>
<organism evidence="4 5">
    <name type="scientific">Periconia digitata</name>
    <dbReference type="NCBI Taxonomy" id="1303443"/>
    <lineage>
        <taxon>Eukaryota</taxon>
        <taxon>Fungi</taxon>
        <taxon>Dikarya</taxon>
        <taxon>Ascomycota</taxon>
        <taxon>Pezizomycotina</taxon>
        <taxon>Dothideomycetes</taxon>
        <taxon>Pleosporomycetidae</taxon>
        <taxon>Pleosporales</taxon>
        <taxon>Massarineae</taxon>
        <taxon>Periconiaceae</taxon>
        <taxon>Periconia</taxon>
    </lineage>
</organism>
<dbReference type="EMBL" id="CAOQHR010000001">
    <property type="protein sequence ID" value="CAI6240726.1"/>
    <property type="molecule type" value="Genomic_DNA"/>
</dbReference>
<dbReference type="Proteomes" id="UP001152607">
    <property type="component" value="Unassembled WGS sequence"/>
</dbReference>
<dbReference type="InterPro" id="IPR054539">
    <property type="entry name" value="Beta-prop_PDH"/>
</dbReference>
<dbReference type="InterPro" id="IPR011042">
    <property type="entry name" value="6-blade_b-propeller_TolB-like"/>
</dbReference>
<dbReference type="Gene3D" id="2.120.10.30">
    <property type="entry name" value="TolB, C-terminal domain"/>
    <property type="match status" value="1"/>
</dbReference>
<feature type="domain" description="Pyrroloquinoline quinone-dependent pyranose dehydrogenase beta-propeller" evidence="3">
    <location>
        <begin position="48"/>
        <end position="446"/>
    </location>
</feature>
<dbReference type="Pfam" id="PF22807">
    <property type="entry name" value="TrAA12"/>
    <property type="match status" value="1"/>
</dbReference>
<feature type="signal peptide" evidence="2">
    <location>
        <begin position="1"/>
        <end position="23"/>
    </location>
</feature>
<feature type="compositionally biased region" description="Low complexity" evidence="1">
    <location>
        <begin position="466"/>
        <end position="475"/>
    </location>
</feature>
<dbReference type="AlphaFoldDB" id="A0A9W4U2B6"/>
<dbReference type="InterPro" id="IPR011041">
    <property type="entry name" value="Quinoprot_gluc/sorb_DH_b-prop"/>
</dbReference>
<reference evidence="4" key="1">
    <citation type="submission" date="2023-01" db="EMBL/GenBank/DDBJ databases">
        <authorList>
            <person name="Van Ghelder C."/>
            <person name="Rancurel C."/>
        </authorList>
    </citation>
    <scope>NUCLEOTIDE SEQUENCE</scope>
    <source>
        <strain evidence="4">CNCM I-4278</strain>
    </source>
</reference>
<evidence type="ECO:0000256" key="1">
    <source>
        <dbReference type="SAM" id="MobiDB-lite"/>
    </source>
</evidence>
<protein>
    <recommendedName>
        <fullName evidence="3">Pyrroloquinoline quinone-dependent pyranose dehydrogenase beta-propeller domain-containing protein</fullName>
    </recommendedName>
</protein>
<dbReference type="InterPro" id="IPR051262">
    <property type="entry name" value="SMP-30/CGR1_Lactonase"/>
</dbReference>
<dbReference type="PANTHER" id="PTHR47572">
    <property type="entry name" value="LIPOPROTEIN-RELATED"/>
    <property type="match status" value="1"/>
</dbReference>
<keyword evidence="5" id="KW-1185">Reference proteome</keyword>
<name>A0A9W4U2B6_9PLEO</name>
<dbReference type="PANTHER" id="PTHR47572:SF4">
    <property type="entry name" value="LACTONASE DRP35"/>
    <property type="match status" value="1"/>
</dbReference>
<evidence type="ECO:0000259" key="3">
    <source>
        <dbReference type="Pfam" id="PF22807"/>
    </source>
</evidence>
<proteinExistence type="predicted"/>
<keyword evidence="2" id="KW-0732">Signal</keyword>
<evidence type="ECO:0000313" key="4">
    <source>
        <dbReference type="EMBL" id="CAI6240726.1"/>
    </source>
</evidence>